<organism evidence="2 3">
    <name type="scientific">Chryseosolibacter histidini</name>
    <dbReference type="NCBI Taxonomy" id="2782349"/>
    <lineage>
        <taxon>Bacteria</taxon>
        <taxon>Pseudomonadati</taxon>
        <taxon>Bacteroidota</taxon>
        <taxon>Cytophagia</taxon>
        <taxon>Cytophagales</taxon>
        <taxon>Chryseotaleaceae</taxon>
        <taxon>Chryseosolibacter</taxon>
    </lineage>
</organism>
<evidence type="ECO:0000313" key="3">
    <source>
        <dbReference type="Proteomes" id="UP001319200"/>
    </source>
</evidence>
<sequence>MNKTGLKDKLIAELVDQNYVHAYVLFYFGIKFYEYSEFTLEQVCKQRGLKVDQVVKELEAPTHLHEADLPLVSYPIDLIIEYLKHSHFLFIKHKLPYIARLVESFKAHHDDYQPVERDLKLVFPLFVEDFIEHIYEEEDTLFNFIIALERASKGSYLPGKLYYLLEKNSVQKFAIEHEAHDDEMEGIRKITKNYILSSNAPLHVKVIYNELKAFEKSLITHARIENEILFPKAMAIENKVRKAFFEKATLN</sequence>
<dbReference type="Proteomes" id="UP001319200">
    <property type="component" value="Unassembled WGS sequence"/>
</dbReference>
<proteinExistence type="predicted"/>
<evidence type="ECO:0000313" key="2">
    <source>
        <dbReference type="EMBL" id="MBT1699606.1"/>
    </source>
</evidence>
<dbReference type="InterPro" id="IPR019903">
    <property type="entry name" value="RIC_family"/>
</dbReference>
<comment type="caution">
    <text evidence="2">The sequence shown here is derived from an EMBL/GenBank/DDBJ whole genome shotgun (WGS) entry which is preliminary data.</text>
</comment>
<dbReference type="PANTHER" id="PTHR36438:SF1">
    <property type="entry name" value="IRON-SULFUR CLUSTER REPAIR PROTEIN YTFE"/>
    <property type="match status" value="1"/>
</dbReference>
<keyword evidence="3" id="KW-1185">Reference proteome</keyword>
<accession>A0AAP2GKR9</accession>
<name>A0AAP2GKR9_9BACT</name>
<dbReference type="AlphaFoldDB" id="A0AAP2GKR9"/>
<comment type="subcellular location">
    <subcellularLocation>
        <location evidence="1">Cytoplasm</location>
    </subcellularLocation>
</comment>
<gene>
    <name evidence="2" type="ORF">KK083_22090</name>
</gene>
<dbReference type="PANTHER" id="PTHR36438">
    <property type="entry name" value="IRON-SULFUR CLUSTER REPAIR PROTEIN YTFE"/>
    <property type="match status" value="1"/>
</dbReference>
<dbReference type="GO" id="GO:0005737">
    <property type="term" value="C:cytoplasm"/>
    <property type="evidence" value="ECO:0007669"/>
    <property type="project" value="UniProtKB-SubCell"/>
</dbReference>
<protein>
    <submittedName>
        <fullName evidence="2">Iron-sulfur cluster repair di-iron protein</fullName>
    </submittedName>
</protein>
<reference evidence="2 3" key="1">
    <citation type="submission" date="2021-05" db="EMBL/GenBank/DDBJ databases">
        <title>A Polyphasic approach of four new species of the genus Ohtaekwangia: Ohtaekwangia histidinii sp. nov., Ohtaekwangia cretensis sp. nov., Ohtaekwangia indiensis sp. nov., Ohtaekwangia reichenbachii sp. nov. from diverse environment.</title>
        <authorList>
            <person name="Octaviana S."/>
        </authorList>
    </citation>
    <scope>NUCLEOTIDE SEQUENCE [LARGE SCALE GENOMIC DNA]</scope>
    <source>
        <strain evidence="2 3">PWU4</strain>
    </source>
</reference>
<evidence type="ECO:0000256" key="1">
    <source>
        <dbReference type="ARBA" id="ARBA00004496"/>
    </source>
</evidence>
<dbReference type="Gene3D" id="1.20.120.520">
    <property type="entry name" value="nmb1532 protein domain like"/>
    <property type="match status" value="1"/>
</dbReference>
<dbReference type="RefSeq" id="WP_254167670.1">
    <property type="nucleotide sequence ID" value="NZ_JAHESF010000027.1"/>
</dbReference>
<dbReference type="EMBL" id="JAHESF010000027">
    <property type="protein sequence ID" value="MBT1699606.1"/>
    <property type="molecule type" value="Genomic_DNA"/>
</dbReference>